<gene>
    <name evidence="2" type="ORF">AAFF_G00210620</name>
</gene>
<comment type="caution">
    <text evidence="2">The sequence shown here is derived from an EMBL/GenBank/DDBJ whole genome shotgun (WGS) entry which is preliminary data.</text>
</comment>
<proteinExistence type="predicted"/>
<dbReference type="AlphaFoldDB" id="A0AAD7WUJ4"/>
<evidence type="ECO:0000313" key="2">
    <source>
        <dbReference type="EMBL" id="KAJ8410021.1"/>
    </source>
</evidence>
<evidence type="ECO:0000313" key="3">
    <source>
        <dbReference type="Proteomes" id="UP001221898"/>
    </source>
</evidence>
<keyword evidence="3" id="KW-1185">Reference proteome</keyword>
<sequence>MAVEVEYFTTAQCDTSYKSHRYSIDSSTHSTLLHERRTLLLKERSSGLAKIWHNRMRERERSTDPWRSTHRNSSRKAYAGLHGNPLG</sequence>
<name>A0AAD7WUJ4_9TELE</name>
<organism evidence="2 3">
    <name type="scientific">Aldrovandia affinis</name>
    <dbReference type="NCBI Taxonomy" id="143900"/>
    <lineage>
        <taxon>Eukaryota</taxon>
        <taxon>Metazoa</taxon>
        <taxon>Chordata</taxon>
        <taxon>Craniata</taxon>
        <taxon>Vertebrata</taxon>
        <taxon>Euteleostomi</taxon>
        <taxon>Actinopterygii</taxon>
        <taxon>Neopterygii</taxon>
        <taxon>Teleostei</taxon>
        <taxon>Notacanthiformes</taxon>
        <taxon>Halosauridae</taxon>
        <taxon>Aldrovandia</taxon>
    </lineage>
</organism>
<accession>A0AAD7WUJ4</accession>
<evidence type="ECO:0000256" key="1">
    <source>
        <dbReference type="SAM" id="MobiDB-lite"/>
    </source>
</evidence>
<dbReference type="Proteomes" id="UP001221898">
    <property type="component" value="Unassembled WGS sequence"/>
</dbReference>
<reference evidence="2" key="1">
    <citation type="journal article" date="2023" name="Science">
        <title>Genome structures resolve the early diversification of teleost fishes.</title>
        <authorList>
            <person name="Parey E."/>
            <person name="Louis A."/>
            <person name="Montfort J."/>
            <person name="Bouchez O."/>
            <person name="Roques C."/>
            <person name="Iampietro C."/>
            <person name="Lluch J."/>
            <person name="Castinel A."/>
            <person name="Donnadieu C."/>
            <person name="Desvignes T."/>
            <person name="Floi Bucao C."/>
            <person name="Jouanno E."/>
            <person name="Wen M."/>
            <person name="Mejri S."/>
            <person name="Dirks R."/>
            <person name="Jansen H."/>
            <person name="Henkel C."/>
            <person name="Chen W.J."/>
            <person name="Zahm M."/>
            <person name="Cabau C."/>
            <person name="Klopp C."/>
            <person name="Thompson A.W."/>
            <person name="Robinson-Rechavi M."/>
            <person name="Braasch I."/>
            <person name="Lecointre G."/>
            <person name="Bobe J."/>
            <person name="Postlethwait J.H."/>
            <person name="Berthelot C."/>
            <person name="Roest Crollius H."/>
            <person name="Guiguen Y."/>
        </authorList>
    </citation>
    <scope>NUCLEOTIDE SEQUENCE</scope>
    <source>
        <strain evidence="2">NC1722</strain>
    </source>
</reference>
<dbReference type="EMBL" id="JAINUG010000028">
    <property type="protein sequence ID" value="KAJ8410021.1"/>
    <property type="molecule type" value="Genomic_DNA"/>
</dbReference>
<protein>
    <submittedName>
        <fullName evidence="2">Uncharacterized protein</fullName>
    </submittedName>
</protein>
<feature type="region of interest" description="Disordered" evidence="1">
    <location>
        <begin position="56"/>
        <end position="87"/>
    </location>
</feature>